<evidence type="ECO:0000313" key="1">
    <source>
        <dbReference type="EMBL" id="GAA4924623.1"/>
    </source>
</evidence>
<dbReference type="Pfam" id="PF16872">
    <property type="entry name" value="putAbiC"/>
    <property type="match status" value="1"/>
</dbReference>
<organism evidence="1 2">
    <name type="scientific">Mucilaginibacter defluvii</name>
    <dbReference type="NCBI Taxonomy" id="1196019"/>
    <lineage>
        <taxon>Bacteria</taxon>
        <taxon>Pseudomonadati</taxon>
        <taxon>Bacteroidota</taxon>
        <taxon>Sphingobacteriia</taxon>
        <taxon>Sphingobacteriales</taxon>
        <taxon>Sphingobacteriaceae</taxon>
        <taxon>Mucilaginibacter</taxon>
    </lineage>
</organism>
<evidence type="ECO:0000313" key="2">
    <source>
        <dbReference type="Proteomes" id="UP001501436"/>
    </source>
</evidence>
<dbReference type="Proteomes" id="UP001501436">
    <property type="component" value="Unassembled WGS sequence"/>
</dbReference>
<protein>
    <recommendedName>
        <fullName evidence="3">Phage abortive infection protein</fullName>
    </recommendedName>
</protein>
<keyword evidence="2" id="KW-1185">Reference proteome</keyword>
<dbReference type="EMBL" id="BAABJI010000002">
    <property type="protein sequence ID" value="GAA4924623.1"/>
    <property type="molecule type" value="Genomic_DNA"/>
</dbReference>
<proteinExistence type="predicted"/>
<comment type="caution">
    <text evidence="1">The sequence shown here is derived from an EMBL/GenBank/DDBJ whole genome shotgun (WGS) entry which is preliminary data.</text>
</comment>
<reference evidence="2" key="1">
    <citation type="journal article" date="2019" name="Int. J. Syst. Evol. Microbiol.">
        <title>The Global Catalogue of Microorganisms (GCM) 10K type strain sequencing project: providing services to taxonomists for standard genome sequencing and annotation.</title>
        <authorList>
            <consortium name="The Broad Institute Genomics Platform"/>
            <consortium name="The Broad Institute Genome Sequencing Center for Infectious Disease"/>
            <person name="Wu L."/>
            <person name="Ma J."/>
        </authorList>
    </citation>
    <scope>NUCLEOTIDE SEQUENCE [LARGE SCALE GENOMIC DNA]</scope>
    <source>
        <strain evidence="2">JCM 18283</strain>
    </source>
</reference>
<dbReference type="InterPro" id="IPR031709">
    <property type="entry name" value="PutAbiC"/>
</dbReference>
<evidence type="ECO:0008006" key="3">
    <source>
        <dbReference type="Google" id="ProtNLM"/>
    </source>
</evidence>
<name>A0ABP9G095_9SPHI</name>
<accession>A0ABP9G095</accession>
<sequence>MAKVPNHQGKVTFEFILTQFETCIHDLRPFFQLFTYEKICLPAETAKIGCILKQRPDIKPLQLILCDIAYSVVFFGLNKWDREAIKNLYQSVYHPMFLKYVLDYLSRKPHRDSEEYNQWRELQFPLRTAYLEQLTANMAENADHLNVFSETLDRDSKFRHLSFSRPYKFYGGHQFKLGHYYRHLFQTVKYINEQSIFSYPEKYEYSKTLRAQLSTPEQYLLLFNSISRIGRDWELNKLVADATCIDEQLITKYNLVRNVPSVTFLDFLDMRDYYPLVTFEFQPEPEGRDKLEKKYH</sequence>
<gene>
    <name evidence="1" type="ORF">GCM10023313_31290</name>
</gene>
<dbReference type="RefSeq" id="WP_345332343.1">
    <property type="nucleotide sequence ID" value="NZ_BAABJI010000002.1"/>
</dbReference>